<dbReference type="InterPro" id="IPR009333">
    <property type="entry name" value="DUF992"/>
</dbReference>
<organism evidence="2 3">
    <name type="scientific">Phreatobacter aquaticus</name>
    <dbReference type="NCBI Taxonomy" id="2570229"/>
    <lineage>
        <taxon>Bacteria</taxon>
        <taxon>Pseudomonadati</taxon>
        <taxon>Pseudomonadota</taxon>
        <taxon>Alphaproteobacteria</taxon>
        <taxon>Hyphomicrobiales</taxon>
        <taxon>Phreatobacteraceae</taxon>
        <taxon>Phreatobacter</taxon>
    </lineage>
</organism>
<dbReference type="KEGG" id="paqt:E8L99_05975"/>
<protein>
    <submittedName>
        <fullName evidence="2">DUF992 domain-containing protein</fullName>
    </submittedName>
</protein>
<feature type="chain" id="PRO_5020917621" evidence="1">
    <location>
        <begin position="21"/>
        <end position="161"/>
    </location>
</feature>
<evidence type="ECO:0000313" key="3">
    <source>
        <dbReference type="Proteomes" id="UP000298588"/>
    </source>
</evidence>
<keyword evidence="1" id="KW-0732">Signal</keyword>
<proteinExistence type="predicted"/>
<name>A0A4D7QHQ0_9HYPH</name>
<dbReference type="Proteomes" id="UP000298588">
    <property type="component" value="Chromosome"/>
</dbReference>
<dbReference type="AlphaFoldDB" id="A0A4D7QHQ0"/>
<gene>
    <name evidence="2" type="ORF">E8L99_05975</name>
</gene>
<dbReference type="OrthoDB" id="7362478at2"/>
<reference evidence="2 3" key="1">
    <citation type="submission" date="2019-04" db="EMBL/GenBank/DDBJ databases">
        <title>Phreatobacter aquaticus sp. nov.</title>
        <authorList>
            <person name="Choi A."/>
            <person name="Baek K."/>
        </authorList>
    </citation>
    <scope>NUCLEOTIDE SEQUENCE [LARGE SCALE GENOMIC DNA]</scope>
    <source>
        <strain evidence="2 3">NMCR1094</strain>
    </source>
</reference>
<evidence type="ECO:0000256" key="1">
    <source>
        <dbReference type="SAM" id="SignalP"/>
    </source>
</evidence>
<dbReference type="RefSeq" id="WP_137098683.1">
    <property type="nucleotide sequence ID" value="NZ_CP039865.1"/>
</dbReference>
<evidence type="ECO:0000313" key="2">
    <source>
        <dbReference type="EMBL" id="QCK85349.1"/>
    </source>
</evidence>
<feature type="signal peptide" evidence="1">
    <location>
        <begin position="1"/>
        <end position="20"/>
    </location>
</feature>
<dbReference type="EMBL" id="CP039865">
    <property type="protein sequence ID" value="QCK85349.1"/>
    <property type="molecule type" value="Genomic_DNA"/>
</dbReference>
<sequence>MSHRLTALALGALIGTAAFTATPAAAQNRVKVGVLSCNVSPGIGLLVISQREVGCVFRANGRRGREAYAGRITRVGLDIGITGRGILAWEVFADTRRLSRSQLAGSYAGASAAASLGVGLGANALVGGSRNTIALQPLSVEAQIGVNLALGVANLRLTRTR</sequence>
<accession>A0A4D7QHQ0</accession>
<keyword evidence="3" id="KW-1185">Reference proteome</keyword>
<dbReference type="Pfam" id="PF06186">
    <property type="entry name" value="DUF992"/>
    <property type="match status" value="1"/>
</dbReference>